<dbReference type="OrthoDB" id="9825926at2"/>
<evidence type="ECO:0000313" key="1">
    <source>
        <dbReference type="EMBL" id="CBY92750.1"/>
    </source>
</evidence>
<accession>E8ZHX9</accession>
<protein>
    <submittedName>
        <fullName evidence="1">Uncharacterized protein</fullName>
    </submittedName>
</protein>
<organism evidence="1 2">
    <name type="scientific">Mycoplasma haemofelis (strain Langford 1)</name>
    <name type="common">Haemobartonella felis</name>
    <dbReference type="NCBI Taxonomy" id="941640"/>
    <lineage>
        <taxon>Bacteria</taxon>
        <taxon>Bacillati</taxon>
        <taxon>Mycoplasmatota</taxon>
        <taxon>Mollicutes</taxon>
        <taxon>Mycoplasmataceae</taxon>
        <taxon>Mycoplasma</taxon>
    </lineage>
</organism>
<evidence type="ECO:0000313" key="2">
    <source>
        <dbReference type="Proteomes" id="UP000008637"/>
    </source>
</evidence>
<dbReference type="Proteomes" id="UP000008637">
    <property type="component" value="Chromosome"/>
</dbReference>
<sequence>MTKASLATIAASGTGAAGVGGYCSYQALFNKPTTLLSRIQFSLEKHKKILSSGDTEWSSWIEVYKSSENKISGIDANGLERWCETTLKSSDGTKLDSASTWCVINTRTLSEEISAISKVTLLPLEGDSSDAWGKAWDFYDENKTQLSLAIADSTFTTEATDKSKGTEALKKWCSGLLNKRMYESLGSEVKVRDKVEKWCSSNPS</sequence>
<keyword evidence="2" id="KW-1185">Reference proteome</keyword>
<proteinExistence type="predicted"/>
<dbReference type="HOGENOM" id="CLU_098620_4_1_14"/>
<name>E8ZHX9_MYCHL</name>
<dbReference type="EMBL" id="FR773153">
    <property type="protein sequence ID" value="CBY92750.1"/>
    <property type="molecule type" value="Genomic_DNA"/>
</dbReference>
<gene>
    <name evidence="1" type="ordered locus">HF1_07420</name>
</gene>
<dbReference type="KEGG" id="mha:HF1_07420"/>
<dbReference type="AlphaFoldDB" id="E8ZHX9"/>
<reference evidence="1 2" key="1">
    <citation type="journal article" date="2011" name="J. Bacteriol.">
        <title>Complete genome sequence of Mycoplasma haemofelis, a hemotropic mycoplasma.</title>
        <authorList>
            <person name="Barker E.N."/>
            <person name="Helps C.R."/>
            <person name="Peters I.R."/>
            <person name="Darby A.C."/>
            <person name="Radford A.D."/>
            <person name="Tasker S."/>
        </authorList>
    </citation>
    <scope>NUCLEOTIDE SEQUENCE [LARGE SCALE GENOMIC DNA]</scope>
    <source>
        <strain evidence="1 2">Langford 1</strain>
    </source>
</reference>